<name>A0ABR2FCP0_9ROSI</name>
<gene>
    <name evidence="2" type="ORF">V6N12_063711</name>
</gene>
<feature type="region of interest" description="Disordered" evidence="1">
    <location>
        <begin position="100"/>
        <end position="128"/>
    </location>
</feature>
<dbReference type="Proteomes" id="UP001472677">
    <property type="component" value="Unassembled WGS sequence"/>
</dbReference>
<protein>
    <submittedName>
        <fullName evidence="2">Uncharacterized protein</fullName>
    </submittedName>
</protein>
<accession>A0ABR2FCP0</accession>
<comment type="caution">
    <text evidence="2">The sequence shown here is derived from an EMBL/GenBank/DDBJ whole genome shotgun (WGS) entry which is preliminary data.</text>
</comment>
<sequence length="128" mass="14141">MSTSPKFSLASSKESQTKRLRILMLLAQKSENAFRECIFCQQKWVLLMITFLIPPCSGTISMESIKFWLERTTPGGSMDSKFTCLMIPTRVFSISQVSLTTETGKPPSPTPSLDHSSAKISFTLPGTG</sequence>
<evidence type="ECO:0000313" key="3">
    <source>
        <dbReference type="Proteomes" id="UP001472677"/>
    </source>
</evidence>
<dbReference type="EMBL" id="JBBPBM010000007">
    <property type="protein sequence ID" value="KAK8576063.1"/>
    <property type="molecule type" value="Genomic_DNA"/>
</dbReference>
<keyword evidence="3" id="KW-1185">Reference proteome</keyword>
<evidence type="ECO:0000256" key="1">
    <source>
        <dbReference type="SAM" id="MobiDB-lite"/>
    </source>
</evidence>
<feature type="compositionally biased region" description="Polar residues" evidence="1">
    <location>
        <begin position="111"/>
        <end position="128"/>
    </location>
</feature>
<organism evidence="2 3">
    <name type="scientific">Hibiscus sabdariffa</name>
    <name type="common">roselle</name>
    <dbReference type="NCBI Taxonomy" id="183260"/>
    <lineage>
        <taxon>Eukaryota</taxon>
        <taxon>Viridiplantae</taxon>
        <taxon>Streptophyta</taxon>
        <taxon>Embryophyta</taxon>
        <taxon>Tracheophyta</taxon>
        <taxon>Spermatophyta</taxon>
        <taxon>Magnoliopsida</taxon>
        <taxon>eudicotyledons</taxon>
        <taxon>Gunneridae</taxon>
        <taxon>Pentapetalae</taxon>
        <taxon>rosids</taxon>
        <taxon>malvids</taxon>
        <taxon>Malvales</taxon>
        <taxon>Malvaceae</taxon>
        <taxon>Malvoideae</taxon>
        <taxon>Hibiscus</taxon>
    </lineage>
</organism>
<evidence type="ECO:0000313" key="2">
    <source>
        <dbReference type="EMBL" id="KAK8576063.1"/>
    </source>
</evidence>
<reference evidence="2 3" key="1">
    <citation type="journal article" date="2024" name="G3 (Bethesda)">
        <title>Genome assembly of Hibiscus sabdariffa L. provides insights into metabolisms of medicinal natural products.</title>
        <authorList>
            <person name="Kim T."/>
        </authorList>
    </citation>
    <scope>NUCLEOTIDE SEQUENCE [LARGE SCALE GENOMIC DNA]</scope>
    <source>
        <strain evidence="2">TK-2024</strain>
        <tissue evidence="2">Old leaves</tissue>
    </source>
</reference>
<proteinExistence type="predicted"/>